<protein>
    <recommendedName>
        <fullName evidence="6">DUF5640 domain-containing protein</fullName>
    </recommendedName>
</protein>
<evidence type="ECO:0008006" key="6">
    <source>
        <dbReference type="Google" id="ProtNLM"/>
    </source>
</evidence>
<reference evidence="3" key="2">
    <citation type="submission" date="2019-01" db="EMBL/GenBank/DDBJ databases">
        <authorList>
            <person name="Thorell K."/>
        </authorList>
    </citation>
    <scope>NUCLEOTIDE SEQUENCE</scope>
    <source>
        <strain evidence="3">PC3714II</strain>
        <strain evidence="2">PC4597II</strain>
    </source>
</reference>
<keyword evidence="1" id="KW-0732">Signal</keyword>
<name>A0A5C8DRY6_9SPIR</name>
<accession>A0A5C8DRY6</accession>
<evidence type="ECO:0000313" key="5">
    <source>
        <dbReference type="Proteomes" id="UP000324574"/>
    </source>
</evidence>
<evidence type="ECO:0000313" key="2">
    <source>
        <dbReference type="EMBL" id="TXJ28539.1"/>
    </source>
</evidence>
<dbReference type="Proteomes" id="UP000324574">
    <property type="component" value="Unassembled WGS sequence"/>
</dbReference>
<feature type="signal peptide" evidence="1">
    <location>
        <begin position="1"/>
        <end position="28"/>
    </location>
</feature>
<proteinExistence type="predicted"/>
<dbReference type="EMBL" id="SAYG01000002">
    <property type="protein sequence ID" value="TXJ46671.1"/>
    <property type="molecule type" value="Genomic_DNA"/>
</dbReference>
<gene>
    <name evidence="3" type="ORF">EPJ70_00565</name>
    <name evidence="2" type="ORF">EPJ73_00880</name>
</gene>
<dbReference type="Proteomes" id="UP000324336">
    <property type="component" value="Unassembled WGS sequence"/>
</dbReference>
<sequence>MNILKTKKLFTYMVVGALVMALSISCKSNEDPNSGDTKKEDQKTQERTFSYYAGDWWSNIAGTETKFITINADGSMVIYDSKGVGSNIPVSSTYIKKTSDISYTATVTAESGTSEQYIFTFSSDTQGTVTIYPDESAPTPITKK</sequence>
<reference evidence="4 5" key="1">
    <citation type="journal article" date="1992" name="Lakartidningen">
        <title>[Penicillin V and not amoxicillin is the first choice preparation in acute otitis].</title>
        <authorList>
            <person name="Kamme C."/>
            <person name="Lundgren K."/>
            <person name="Prellner K."/>
        </authorList>
    </citation>
    <scope>NUCLEOTIDE SEQUENCE [LARGE SCALE GENOMIC DNA]</scope>
    <source>
        <strain evidence="3 5">PC3714II</strain>
        <strain evidence="2 4">PC4597II</strain>
    </source>
</reference>
<dbReference type="PROSITE" id="PS51257">
    <property type="entry name" value="PROKAR_LIPOPROTEIN"/>
    <property type="match status" value="1"/>
</dbReference>
<dbReference type="EMBL" id="SAYA01000001">
    <property type="protein sequence ID" value="TXJ28539.1"/>
    <property type="molecule type" value="Genomic_DNA"/>
</dbReference>
<comment type="caution">
    <text evidence="3">The sequence shown here is derived from an EMBL/GenBank/DDBJ whole genome shotgun (WGS) entry which is preliminary data.</text>
</comment>
<dbReference type="RefSeq" id="WP_147525590.1">
    <property type="nucleotide sequence ID" value="NZ_SAYA01000001.1"/>
</dbReference>
<evidence type="ECO:0000313" key="3">
    <source>
        <dbReference type="EMBL" id="TXJ46671.1"/>
    </source>
</evidence>
<organism evidence="3 5">
    <name type="scientific">Brachyspira aalborgi</name>
    <dbReference type="NCBI Taxonomy" id="29522"/>
    <lineage>
        <taxon>Bacteria</taxon>
        <taxon>Pseudomonadati</taxon>
        <taxon>Spirochaetota</taxon>
        <taxon>Spirochaetia</taxon>
        <taxon>Brachyspirales</taxon>
        <taxon>Brachyspiraceae</taxon>
        <taxon>Brachyspira</taxon>
    </lineage>
</organism>
<evidence type="ECO:0000313" key="4">
    <source>
        <dbReference type="Proteomes" id="UP000324336"/>
    </source>
</evidence>
<dbReference type="AlphaFoldDB" id="A0A5C8DRY6"/>
<evidence type="ECO:0000256" key="1">
    <source>
        <dbReference type="SAM" id="SignalP"/>
    </source>
</evidence>
<feature type="chain" id="PRO_5030115742" description="DUF5640 domain-containing protein" evidence="1">
    <location>
        <begin position="29"/>
        <end position="144"/>
    </location>
</feature>